<dbReference type="Proteomes" id="UP001055804">
    <property type="component" value="Unassembled WGS sequence"/>
</dbReference>
<dbReference type="RefSeq" id="WP_269330975.1">
    <property type="nucleotide sequence ID" value="NZ_JAMZFT010000001.1"/>
</dbReference>
<dbReference type="PANTHER" id="PTHR33376:SF5">
    <property type="entry name" value="EXTRACYTOPLASMIC SOLUTE RECEPTOR PROTEIN"/>
    <property type="match status" value="1"/>
</dbReference>
<gene>
    <name evidence="5" type="ORF">NJQ99_01180</name>
</gene>
<evidence type="ECO:0000313" key="5">
    <source>
        <dbReference type="EMBL" id="MCP1335015.1"/>
    </source>
</evidence>
<dbReference type="Pfam" id="PF03480">
    <property type="entry name" value="DctP"/>
    <property type="match status" value="1"/>
</dbReference>
<proteinExistence type="predicted"/>
<dbReference type="InterPro" id="IPR038404">
    <property type="entry name" value="TRAP_DctP_sf"/>
</dbReference>
<feature type="binding site" evidence="3">
    <location>
        <position position="211"/>
    </location>
    <ligand>
        <name>substrate</name>
    </ligand>
</feature>
<feature type="binding site" evidence="3">
    <location>
        <position position="212"/>
    </location>
    <ligand>
        <name>Na(+)</name>
        <dbReference type="ChEBI" id="CHEBI:29101"/>
    </ligand>
</feature>
<evidence type="ECO:0000313" key="6">
    <source>
        <dbReference type="Proteomes" id="UP001055804"/>
    </source>
</evidence>
<dbReference type="GO" id="GO:0031317">
    <property type="term" value="C:tripartite ATP-independent periplasmic transporter complex"/>
    <property type="evidence" value="ECO:0007669"/>
    <property type="project" value="InterPro"/>
</dbReference>
<comment type="caution">
    <text evidence="5">The sequence shown here is derived from an EMBL/GenBank/DDBJ whole genome shotgun (WGS) entry which is preliminary data.</text>
</comment>
<accession>A0A9J6PEG5</accession>
<protein>
    <submittedName>
        <fullName evidence="5">TRAP transporter substrate-binding protein</fullName>
    </submittedName>
</protein>
<sequence>MTLSSIARLAGATVLAAGLATGAASAQSINWDMQSTYPSSLKQLGSLGVRIQEQLKTVSGGQINVKFQEPGAIVPALEAFDAVASGAVQAAWSTPGYWIGKEPALALFAAVPFGPSAGEYLAWMKFGGGQQLMDEVYAKHGIKSLICGLIAPEASGWFRKEINTVDDLKGLKMRFFGLGAQVMNKMGVSTQLLAGGDIFPALELGTIDATEFSMPAIDLNLGFYQVAKHYYLPGWHQQTTLFDLMMNKDEWEGLSDQQKAIFQTVCDANVAYGFAEGEAIQFSALKEIESKGVTIHRWSPEILKALKAAWDEVIAEQTKNETFAKVWASLSEFRANYRSWGDRGYLRAGDLD</sequence>
<dbReference type="AlphaFoldDB" id="A0A9J6PEG5"/>
<dbReference type="GO" id="GO:0046872">
    <property type="term" value="F:metal ion binding"/>
    <property type="evidence" value="ECO:0007669"/>
    <property type="project" value="UniProtKB-KW"/>
</dbReference>
<dbReference type="GO" id="GO:0055085">
    <property type="term" value="P:transmembrane transport"/>
    <property type="evidence" value="ECO:0007669"/>
    <property type="project" value="InterPro"/>
</dbReference>
<name>A0A9J6PEG5_9PROT</name>
<feature type="binding site" evidence="3">
    <location>
        <position position="237"/>
    </location>
    <ligand>
        <name>substrate</name>
    </ligand>
</feature>
<feature type="signal peptide" evidence="4">
    <location>
        <begin position="1"/>
        <end position="26"/>
    </location>
</feature>
<dbReference type="PIRSF" id="PIRSF039026">
    <property type="entry name" value="SiaP"/>
    <property type="match status" value="1"/>
</dbReference>
<dbReference type="EMBL" id="JAMZFT010000001">
    <property type="protein sequence ID" value="MCP1335015.1"/>
    <property type="molecule type" value="Genomic_DNA"/>
</dbReference>
<dbReference type="Gene3D" id="3.40.190.170">
    <property type="entry name" value="Bacterial extracellular solute-binding protein, family 7"/>
    <property type="match status" value="1"/>
</dbReference>
<evidence type="ECO:0000256" key="4">
    <source>
        <dbReference type="SAM" id="SignalP"/>
    </source>
</evidence>
<organism evidence="5 6">
    <name type="scientific">Futiania mangrovi</name>
    <dbReference type="NCBI Taxonomy" id="2959716"/>
    <lineage>
        <taxon>Bacteria</taxon>
        <taxon>Pseudomonadati</taxon>
        <taxon>Pseudomonadota</taxon>
        <taxon>Alphaproteobacteria</taxon>
        <taxon>Futianiales</taxon>
        <taxon>Futianiaceae</taxon>
        <taxon>Futiania</taxon>
    </lineage>
</organism>
<reference evidence="5" key="1">
    <citation type="submission" date="2022-06" db="EMBL/GenBank/DDBJ databases">
        <title>Isolation and Genomics of Futiania mangrovii gen. nov., sp. nov., a Rare and Metabolically-versatile member in the Class Alphaproteobacteria.</title>
        <authorList>
            <person name="Liu L."/>
            <person name="Huang W.-C."/>
            <person name="Pan J."/>
            <person name="Li J."/>
            <person name="Huang Y."/>
            <person name="Du H."/>
            <person name="Liu Y."/>
            <person name="Li M."/>
        </authorList>
    </citation>
    <scope>NUCLEOTIDE SEQUENCE</scope>
    <source>
        <strain evidence="5">FT118</strain>
    </source>
</reference>
<dbReference type="CDD" id="cd13604">
    <property type="entry name" value="PBP2_TRAP_ketoacid_lactate_like"/>
    <property type="match status" value="1"/>
</dbReference>
<dbReference type="InterPro" id="IPR018389">
    <property type="entry name" value="DctP_fam"/>
</dbReference>
<keyword evidence="1 4" id="KW-0732">Signal</keyword>
<keyword evidence="6" id="KW-1185">Reference proteome</keyword>
<dbReference type="InterPro" id="IPR026289">
    <property type="entry name" value="SBP_TakP-like"/>
</dbReference>
<evidence type="ECO:0000256" key="1">
    <source>
        <dbReference type="ARBA" id="ARBA00022729"/>
    </source>
</evidence>
<evidence type="ECO:0000256" key="3">
    <source>
        <dbReference type="PIRSR" id="PIRSR039026-2"/>
    </source>
</evidence>
<dbReference type="Gene3D" id="3.40.190.10">
    <property type="entry name" value="Periplasmic binding protein-like II"/>
    <property type="match status" value="1"/>
</dbReference>
<dbReference type="NCBIfam" id="NF037995">
    <property type="entry name" value="TRAP_S1"/>
    <property type="match status" value="1"/>
</dbReference>
<feature type="binding site" evidence="2">
    <location>
        <position position="153"/>
    </location>
    <ligand>
        <name>substrate</name>
    </ligand>
</feature>
<keyword evidence="3" id="KW-0479">Metal-binding</keyword>
<dbReference type="PANTHER" id="PTHR33376">
    <property type="match status" value="1"/>
</dbReference>
<evidence type="ECO:0000256" key="2">
    <source>
        <dbReference type="PIRSR" id="PIRSR039026-1"/>
    </source>
</evidence>
<feature type="chain" id="PRO_5039924838" evidence="4">
    <location>
        <begin position="27"/>
        <end position="352"/>
    </location>
</feature>
<feature type="binding site" evidence="2">
    <location>
        <position position="174"/>
    </location>
    <ligand>
        <name>substrate</name>
    </ligand>
</feature>